<keyword evidence="1" id="KW-1133">Transmembrane helix</keyword>
<keyword evidence="1" id="KW-0812">Transmembrane</keyword>
<dbReference type="Proteomes" id="UP000678317">
    <property type="component" value="Unassembled WGS sequence"/>
</dbReference>
<keyword evidence="3" id="KW-1185">Reference proteome</keyword>
<comment type="caution">
    <text evidence="2">The sequence shown here is derived from an EMBL/GenBank/DDBJ whole genome shotgun (WGS) entry which is preliminary data.</text>
</comment>
<evidence type="ECO:0000313" key="2">
    <source>
        <dbReference type="EMBL" id="MBO3083434.1"/>
    </source>
</evidence>
<dbReference type="Pfam" id="PF13160">
    <property type="entry name" value="DUF3995"/>
    <property type="match status" value="1"/>
</dbReference>
<protein>
    <submittedName>
        <fullName evidence="2">DUF3995 domain-containing protein</fullName>
    </submittedName>
</protein>
<evidence type="ECO:0000313" key="3">
    <source>
        <dbReference type="Proteomes" id="UP000678317"/>
    </source>
</evidence>
<reference evidence="2 3" key="1">
    <citation type="submission" date="2021-03" db="EMBL/GenBank/DDBJ databases">
        <title>novel species in genus Cellulomonas.</title>
        <authorList>
            <person name="Zhang G."/>
        </authorList>
    </citation>
    <scope>NUCLEOTIDE SEQUENCE [LARGE SCALE GENOMIC DNA]</scope>
    <source>
        <strain evidence="3">zg-ZUI188</strain>
    </source>
</reference>
<feature type="transmembrane region" description="Helical" evidence="1">
    <location>
        <begin position="137"/>
        <end position="156"/>
    </location>
</feature>
<sequence length="178" mass="19048">MTRTGQSWVPPAWVAWAAVAVAFAFAAVSLVWALGSTAGLDTLGGTIERRALDGDPVLRAANVVALVLKVLGGVLALALVQPWGRRLPRRLLLALGWSGASVLVLYGLLQTTAVVLVAAGVVVPAEPLSDRALTWRLFLWEPWFLVWGLLLAGATLRSQRLSSQRTSRRNSSTRDGES</sequence>
<gene>
    <name evidence="2" type="ORF">J4035_02180</name>
</gene>
<organism evidence="2 3">
    <name type="scientific">Cellulomonas fengjieae</name>
    <dbReference type="NCBI Taxonomy" id="2819978"/>
    <lineage>
        <taxon>Bacteria</taxon>
        <taxon>Bacillati</taxon>
        <taxon>Actinomycetota</taxon>
        <taxon>Actinomycetes</taxon>
        <taxon>Micrococcales</taxon>
        <taxon>Cellulomonadaceae</taxon>
        <taxon>Cellulomonas</taxon>
    </lineage>
</organism>
<dbReference type="EMBL" id="JAGFBM010000001">
    <property type="protein sequence ID" value="MBO3083434.1"/>
    <property type="molecule type" value="Genomic_DNA"/>
</dbReference>
<name>A0ABS3SDP8_9CELL</name>
<keyword evidence="1" id="KW-0472">Membrane</keyword>
<feature type="transmembrane region" description="Helical" evidence="1">
    <location>
        <begin position="60"/>
        <end position="80"/>
    </location>
</feature>
<dbReference type="InterPro" id="IPR025058">
    <property type="entry name" value="DUF3995"/>
</dbReference>
<proteinExistence type="predicted"/>
<feature type="transmembrane region" description="Helical" evidence="1">
    <location>
        <begin position="92"/>
        <end position="125"/>
    </location>
</feature>
<accession>A0ABS3SDP8</accession>
<dbReference type="RefSeq" id="WP_208288335.1">
    <property type="nucleotide sequence ID" value="NZ_CP074404.1"/>
</dbReference>
<evidence type="ECO:0000256" key="1">
    <source>
        <dbReference type="SAM" id="Phobius"/>
    </source>
</evidence>
<feature type="transmembrane region" description="Helical" evidence="1">
    <location>
        <begin position="12"/>
        <end position="34"/>
    </location>
</feature>